<evidence type="ECO:0000256" key="4">
    <source>
        <dbReference type="ARBA" id="ARBA00022692"/>
    </source>
</evidence>
<feature type="transmembrane region" description="Helical" evidence="7">
    <location>
        <begin position="378"/>
        <end position="402"/>
    </location>
</feature>
<sequence length="480" mass="52576">MHVGGQEDNVVWLEPGDAKPAAGAPRLLEALAFSRALPPILSAEQRLTKWQWEVFGAFLSIVIIALLLSPVLLGVAAKVVFWLLFSLTVVWRLALTIVGALERVAGSRKSPPLSIPGHELPVYSVLIALRHEQNMMDQLAASLSAINWPIERLDILLLIEEDDVATYEAAMNADFPPGTVCITIPPGEPMTKPRALNYGLAAALGDYVTVLDAEDRPHPDQLREAYGTFCREGEDVRCVQAPLVASNGADGWLQAQWTLEYAVQFGLHVPALASLSLPVMLGGTSNHFRRHDLIAFGGWDAWNVTEDADLGIRIARLGGRTATIRAETRETAPESLPIWTSQRSRWIKGFVQTWLVCMRTPVTLLLELGPLRWISLQLTLGGAIVSAFLYGPMVLMIFLGTLFPSVFNYTPVDFGLFMAGMTGCVVADCLAPGKWTVSRVIAIITRPFYWPLLTAAAIKAVIGLVLRPFYWAKTPHIPSA</sequence>
<evidence type="ECO:0000313" key="9">
    <source>
        <dbReference type="Proteomes" id="UP000265431"/>
    </source>
</evidence>
<keyword evidence="3 8" id="KW-0808">Transferase</keyword>
<feature type="transmembrane region" description="Helical" evidence="7">
    <location>
        <begin position="79"/>
        <end position="101"/>
    </location>
</feature>
<keyword evidence="6 7" id="KW-0472">Membrane</keyword>
<dbReference type="SUPFAM" id="SSF53448">
    <property type="entry name" value="Nucleotide-diphospho-sugar transferases"/>
    <property type="match status" value="1"/>
</dbReference>
<reference evidence="8 9" key="1">
    <citation type="submission" date="2018-08" db="EMBL/GenBank/DDBJ databases">
        <title>Henriciella mobilis sp. nov., isolated from seawater.</title>
        <authorList>
            <person name="Cheng H."/>
            <person name="Wu Y.-H."/>
            <person name="Xu X.-W."/>
            <person name="Guo L.-L."/>
        </authorList>
    </citation>
    <scope>NUCLEOTIDE SEQUENCE [LARGE SCALE GENOMIC DNA]</scope>
    <source>
        <strain evidence="8 9">CCUG66934</strain>
    </source>
</reference>
<feature type="transmembrane region" description="Helical" evidence="7">
    <location>
        <begin position="54"/>
        <end position="73"/>
    </location>
</feature>
<keyword evidence="4 7" id="KW-0812">Transmembrane</keyword>
<name>A0A399QWJ2_9PROT</name>
<comment type="caution">
    <text evidence="8">The sequence shown here is derived from an EMBL/GenBank/DDBJ whole genome shotgun (WGS) entry which is preliminary data.</text>
</comment>
<evidence type="ECO:0000256" key="7">
    <source>
        <dbReference type="SAM" id="Phobius"/>
    </source>
</evidence>
<dbReference type="InterPro" id="IPR029044">
    <property type="entry name" value="Nucleotide-diphossugar_trans"/>
</dbReference>
<evidence type="ECO:0000256" key="2">
    <source>
        <dbReference type="ARBA" id="ARBA00022676"/>
    </source>
</evidence>
<comment type="subcellular location">
    <subcellularLocation>
        <location evidence="1">Membrane</location>
        <topology evidence="1">Multi-pass membrane protein</topology>
    </subcellularLocation>
</comment>
<evidence type="ECO:0000313" key="8">
    <source>
        <dbReference type="EMBL" id="RIJ23436.1"/>
    </source>
</evidence>
<dbReference type="Proteomes" id="UP000265431">
    <property type="component" value="Unassembled WGS sequence"/>
</dbReference>
<proteinExistence type="predicted"/>
<evidence type="ECO:0000256" key="5">
    <source>
        <dbReference type="ARBA" id="ARBA00022989"/>
    </source>
</evidence>
<dbReference type="Gene3D" id="3.90.550.10">
    <property type="entry name" value="Spore Coat Polysaccharide Biosynthesis Protein SpsA, Chain A"/>
    <property type="match status" value="1"/>
</dbReference>
<dbReference type="PANTHER" id="PTHR43867:SF2">
    <property type="entry name" value="CELLULOSE SYNTHASE CATALYTIC SUBUNIT A [UDP-FORMING]"/>
    <property type="match status" value="1"/>
</dbReference>
<dbReference type="Pfam" id="PF13641">
    <property type="entry name" value="Glyco_tranf_2_3"/>
    <property type="match status" value="1"/>
</dbReference>
<protein>
    <submittedName>
        <fullName evidence="8">Glycosyltransferase</fullName>
    </submittedName>
</protein>
<dbReference type="AlphaFoldDB" id="A0A399QWJ2"/>
<gene>
    <name evidence="8" type="ORF">D1224_04000</name>
</gene>
<organism evidence="8 9">
    <name type="scientific">Henriciella barbarensis</name>
    <dbReference type="NCBI Taxonomy" id="86342"/>
    <lineage>
        <taxon>Bacteria</taxon>
        <taxon>Pseudomonadati</taxon>
        <taxon>Pseudomonadota</taxon>
        <taxon>Alphaproteobacteria</taxon>
        <taxon>Hyphomonadales</taxon>
        <taxon>Hyphomonadaceae</taxon>
        <taxon>Henriciella</taxon>
    </lineage>
</organism>
<keyword evidence="2" id="KW-0328">Glycosyltransferase</keyword>
<dbReference type="RefSeq" id="WP_119378625.1">
    <property type="nucleotide sequence ID" value="NZ_QWGB01000005.1"/>
</dbReference>
<dbReference type="InterPro" id="IPR050321">
    <property type="entry name" value="Glycosyltr_2/OpgH_subfam"/>
</dbReference>
<dbReference type="EMBL" id="QWGB01000005">
    <property type="protein sequence ID" value="RIJ23436.1"/>
    <property type="molecule type" value="Genomic_DNA"/>
</dbReference>
<accession>A0A399QWJ2</accession>
<dbReference type="GO" id="GO:0016757">
    <property type="term" value="F:glycosyltransferase activity"/>
    <property type="evidence" value="ECO:0007669"/>
    <property type="project" value="UniProtKB-KW"/>
</dbReference>
<keyword evidence="5 7" id="KW-1133">Transmembrane helix</keyword>
<dbReference type="PANTHER" id="PTHR43867">
    <property type="entry name" value="CELLULOSE SYNTHASE CATALYTIC SUBUNIT A [UDP-FORMING]"/>
    <property type="match status" value="1"/>
</dbReference>
<keyword evidence="9" id="KW-1185">Reference proteome</keyword>
<evidence type="ECO:0000256" key="1">
    <source>
        <dbReference type="ARBA" id="ARBA00004141"/>
    </source>
</evidence>
<feature type="transmembrane region" description="Helical" evidence="7">
    <location>
        <begin position="414"/>
        <end position="437"/>
    </location>
</feature>
<feature type="transmembrane region" description="Helical" evidence="7">
    <location>
        <begin position="449"/>
        <end position="470"/>
    </location>
</feature>
<dbReference type="GO" id="GO:0016020">
    <property type="term" value="C:membrane"/>
    <property type="evidence" value="ECO:0007669"/>
    <property type="project" value="UniProtKB-SubCell"/>
</dbReference>
<evidence type="ECO:0000256" key="6">
    <source>
        <dbReference type="ARBA" id="ARBA00023136"/>
    </source>
</evidence>
<dbReference type="OrthoDB" id="7431422at2"/>
<evidence type="ECO:0000256" key="3">
    <source>
        <dbReference type="ARBA" id="ARBA00022679"/>
    </source>
</evidence>